<dbReference type="EMBL" id="VSSQ01057582">
    <property type="protein sequence ID" value="MPN11375.1"/>
    <property type="molecule type" value="Genomic_DNA"/>
</dbReference>
<organism evidence="3">
    <name type="scientific">bioreactor metagenome</name>
    <dbReference type="NCBI Taxonomy" id="1076179"/>
    <lineage>
        <taxon>unclassified sequences</taxon>
        <taxon>metagenomes</taxon>
        <taxon>ecological metagenomes</taxon>
    </lineage>
</organism>
<dbReference type="PROSITE" id="PS50977">
    <property type="entry name" value="HTH_TETR_2"/>
    <property type="match status" value="1"/>
</dbReference>
<gene>
    <name evidence="3" type="ORF">SDC9_158676</name>
</gene>
<sequence length="203" mass="21954">MTGQKRLLLDRAQILDAALALLREKQNIRELNLRSLAAALGCSHANLYNYFSGADALLWAAHAALQPVLIDETDRLATAAMAAGLDGLTALVYATTQLYVTCPGWFHLCWTAPLSGERPVQDITAMRDARARLDGQAAMLLRTALPGAPGGTVAEAMHITHCFLVGEVSNYHAGRRQIDDATLFIDAAAKRAAKLFVLWATKE</sequence>
<dbReference type="Pfam" id="PF00440">
    <property type="entry name" value="TetR_N"/>
    <property type="match status" value="1"/>
</dbReference>
<name>A0A645FAG5_9ZZZZ</name>
<evidence type="ECO:0000259" key="2">
    <source>
        <dbReference type="PROSITE" id="PS50977"/>
    </source>
</evidence>
<keyword evidence="1" id="KW-0238">DNA-binding</keyword>
<evidence type="ECO:0000256" key="1">
    <source>
        <dbReference type="ARBA" id="ARBA00023125"/>
    </source>
</evidence>
<reference evidence="3" key="1">
    <citation type="submission" date="2019-08" db="EMBL/GenBank/DDBJ databases">
        <authorList>
            <person name="Kucharzyk K."/>
            <person name="Murdoch R.W."/>
            <person name="Higgins S."/>
            <person name="Loffler F."/>
        </authorList>
    </citation>
    <scope>NUCLEOTIDE SEQUENCE</scope>
</reference>
<dbReference type="GO" id="GO:0003677">
    <property type="term" value="F:DNA binding"/>
    <property type="evidence" value="ECO:0007669"/>
    <property type="project" value="UniProtKB-KW"/>
</dbReference>
<dbReference type="AlphaFoldDB" id="A0A645FAG5"/>
<feature type="domain" description="HTH tetR-type" evidence="2">
    <location>
        <begin position="8"/>
        <end position="69"/>
    </location>
</feature>
<proteinExistence type="predicted"/>
<comment type="caution">
    <text evidence="3">The sequence shown here is derived from an EMBL/GenBank/DDBJ whole genome shotgun (WGS) entry which is preliminary data.</text>
</comment>
<evidence type="ECO:0000313" key="3">
    <source>
        <dbReference type="EMBL" id="MPN11375.1"/>
    </source>
</evidence>
<accession>A0A645FAG5</accession>
<protein>
    <recommendedName>
        <fullName evidence="2">HTH tetR-type domain-containing protein</fullName>
    </recommendedName>
</protein>
<dbReference type="SUPFAM" id="SSF46689">
    <property type="entry name" value="Homeodomain-like"/>
    <property type="match status" value="1"/>
</dbReference>
<dbReference type="Gene3D" id="1.10.357.10">
    <property type="entry name" value="Tetracycline Repressor, domain 2"/>
    <property type="match status" value="1"/>
</dbReference>
<dbReference type="InterPro" id="IPR009057">
    <property type="entry name" value="Homeodomain-like_sf"/>
</dbReference>
<dbReference type="InterPro" id="IPR001647">
    <property type="entry name" value="HTH_TetR"/>
</dbReference>